<dbReference type="GO" id="GO:0036297">
    <property type="term" value="P:interstrand cross-link repair"/>
    <property type="evidence" value="ECO:0007669"/>
    <property type="project" value="TreeGrafter"/>
</dbReference>
<feature type="compositionally biased region" description="Basic and acidic residues" evidence="6">
    <location>
        <begin position="55"/>
        <end position="65"/>
    </location>
</feature>
<keyword evidence="4" id="KW-0234">DNA repair</keyword>
<evidence type="ECO:0000259" key="7">
    <source>
        <dbReference type="Pfam" id="PF07522"/>
    </source>
</evidence>
<feature type="compositionally biased region" description="Polar residues" evidence="6">
    <location>
        <begin position="24"/>
        <end position="41"/>
    </location>
</feature>
<protein>
    <recommendedName>
        <fullName evidence="11">DNA repair metallo-beta-lactamase domain-containing protein</fullName>
    </recommendedName>
</protein>
<feature type="compositionally biased region" description="Acidic residues" evidence="6">
    <location>
        <begin position="229"/>
        <end position="247"/>
    </location>
</feature>
<dbReference type="Gene3D" id="3.60.15.10">
    <property type="entry name" value="Ribonuclease Z/Hydroxyacylglutathione hydrolase-like"/>
    <property type="match status" value="1"/>
</dbReference>
<evidence type="ECO:0000256" key="6">
    <source>
        <dbReference type="SAM" id="MobiDB-lite"/>
    </source>
</evidence>
<organism evidence="9 10">
    <name type="scientific">Drechslerella stenobrocha 248</name>
    <dbReference type="NCBI Taxonomy" id="1043628"/>
    <lineage>
        <taxon>Eukaryota</taxon>
        <taxon>Fungi</taxon>
        <taxon>Dikarya</taxon>
        <taxon>Ascomycota</taxon>
        <taxon>Pezizomycotina</taxon>
        <taxon>Orbiliomycetes</taxon>
        <taxon>Orbiliales</taxon>
        <taxon>Orbiliaceae</taxon>
        <taxon>Drechslerella</taxon>
    </lineage>
</organism>
<dbReference type="InterPro" id="IPR036866">
    <property type="entry name" value="RibonucZ/Hydroxyglut_hydro"/>
</dbReference>
<dbReference type="OrthoDB" id="262529at2759"/>
<feature type="domain" description="DNA repair metallo-beta-lactamase" evidence="7">
    <location>
        <begin position="698"/>
        <end position="825"/>
    </location>
</feature>
<keyword evidence="5" id="KW-0539">Nucleus</keyword>
<evidence type="ECO:0000256" key="5">
    <source>
        <dbReference type="ARBA" id="ARBA00023242"/>
    </source>
</evidence>
<evidence type="ECO:0000313" key="9">
    <source>
        <dbReference type="EMBL" id="EWC46937.1"/>
    </source>
</evidence>
<evidence type="ECO:0000256" key="3">
    <source>
        <dbReference type="ARBA" id="ARBA00022763"/>
    </source>
</evidence>
<dbReference type="CDD" id="cd16273">
    <property type="entry name" value="SNM1A-1C-like_MBL-fold"/>
    <property type="match status" value="1"/>
</dbReference>
<dbReference type="Pfam" id="PF12706">
    <property type="entry name" value="Lactamase_B_2"/>
    <property type="match status" value="1"/>
</dbReference>
<sequence>MSSTKRKTPFTSTPSRTPAKRPTTAFTSAAKSKPGGNSSILSFFKKVDGPPPPPDNRDGNGDLRRFGFTKGSRPGRSSALGVDLFFLDDGEDHQDSLSMGGDSPKARPTSRASVDEDMMDLFGPASTQEQREILEREDTAEEFSLENDNTLPAIVRTYTPPPIEHEDACPFSFDDPVEESPVAAPVHRVAVLGETPVTNPFAIEEGIGVNSPSSHRQLSPPPPSAPEPVPDEDGFIEDEGMENFDEEQGGRWRDADDDDDDLEDGGEEIGEERMNRRYMEQEELDEAAFLASLGPTDETGGGQNCLNSCPVCDVDMTGYLEDVVSRHVNGCLDGTPVPLPPRELGPTSDHTENLAPKPLLHPPRRPQPDPFPDPSAPKAAHSAFTKIMTSNTEDRAWKAAADDEARSRGKRSFHRTCPFYKILPNLKIAVDAFRYGAVEGTNAYFLSHFHSDHYVGLSSSWNHGPIYCSRVTANLCRRQLRVDPQYIKELEYEKQTEIPGTEGATVTMIDANHCPGSSLFLFEKSVKSPSGRRLQRILHCGDFRASAKHLRHPLLSVLKKNKIDICYLDTTYLNPKYSFPPQKQVIEACMELCVSLDREVGEGKDMGFGEGRVPGGGIEKFTVTQAAIEDPTGSKSKKEGAGNRVAPRVVTKGKLLVVVGTYSIGKERICMGIARALGSKIYAPQNKQRICAALEDAELNSRLTTDPYAAQVHMTPLMEIRPETLREYLASFKQRFTKILGFRPSGWNYRPPNTRFVESPAVQTVLHSPAWKSEYSVAQMVPQRGSTADVKCFGVPYSEHSSFRELTAFCCALDIGRIIPTVNVGSAKSREKMKAWFEKWAAEKKKNGFYTMDDTQDVL</sequence>
<comment type="similarity">
    <text evidence="2">Belongs to the DNA repair metallo-beta-lactamase (DRMBL) family.</text>
</comment>
<feature type="region of interest" description="Disordered" evidence="6">
    <location>
        <begin position="1"/>
        <end position="116"/>
    </location>
</feature>
<dbReference type="HOGENOM" id="CLU_005260_4_0_1"/>
<keyword evidence="3" id="KW-0227">DNA damage</keyword>
<feature type="region of interest" description="Disordered" evidence="6">
    <location>
        <begin position="137"/>
        <end position="157"/>
    </location>
</feature>
<name>W7I3G2_9PEZI</name>
<accession>W7I3G2</accession>
<feature type="compositionally biased region" description="Acidic residues" evidence="6">
    <location>
        <begin position="255"/>
        <end position="270"/>
    </location>
</feature>
<gene>
    <name evidence="9" type="ORF">DRE_03699</name>
</gene>
<dbReference type="Pfam" id="PF07522">
    <property type="entry name" value="DRMBL"/>
    <property type="match status" value="1"/>
</dbReference>
<dbReference type="InterPro" id="IPR011084">
    <property type="entry name" value="DRMBL"/>
</dbReference>
<dbReference type="PANTHER" id="PTHR23240:SF6">
    <property type="entry name" value="DNA CROSS-LINK REPAIR 1A PROTEIN"/>
    <property type="match status" value="1"/>
</dbReference>
<dbReference type="PANTHER" id="PTHR23240">
    <property type="entry name" value="DNA CROSS-LINK REPAIR PROTEIN PSO2/SNM1-RELATED"/>
    <property type="match status" value="1"/>
</dbReference>
<evidence type="ECO:0000313" key="10">
    <source>
        <dbReference type="Proteomes" id="UP000024837"/>
    </source>
</evidence>
<dbReference type="SUPFAM" id="SSF56281">
    <property type="entry name" value="Metallo-hydrolase/oxidoreductase"/>
    <property type="match status" value="1"/>
</dbReference>
<feature type="compositionally biased region" description="Pro residues" evidence="6">
    <location>
        <begin position="219"/>
        <end position="228"/>
    </location>
</feature>
<feature type="region of interest" description="Disordered" evidence="6">
    <location>
        <begin position="203"/>
        <end position="276"/>
    </location>
</feature>
<dbReference type="AlphaFoldDB" id="W7I3G2"/>
<evidence type="ECO:0000256" key="1">
    <source>
        <dbReference type="ARBA" id="ARBA00004123"/>
    </source>
</evidence>
<dbReference type="EMBL" id="KI966413">
    <property type="protein sequence ID" value="EWC46937.1"/>
    <property type="molecule type" value="Genomic_DNA"/>
</dbReference>
<comment type="subcellular location">
    <subcellularLocation>
        <location evidence="1">Nucleus</location>
    </subcellularLocation>
</comment>
<dbReference type="Gene3D" id="3.40.50.12650">
    <property type="match status" value="1"/>
</dbReference>
<dbReference type="FunFam" id="3.40.50.12650:FF:000007">
    <property type="entry name" value="DNA cross-link repair 1A protein, variant"/>
    <property type="match status" value="1"/>
</dbReference>
<evidence type="ECO:0000259" key="8">
    <source>
        <dbReference type="Pfam" id="PF12706"/>
    </source>
</evidence>
<dbReference type="GO" id="GO:0006303">
    <property type="term" value="P:double-strand break repair via nonhomologous end joining"/>
    <property type="evidence" value="ECO:0007669"/>
    <property type="project" value="TreeGrafter"/>
</dbReference>
<evidence type="ECO:0008006" key="11">
    <source>
        <dbReference type="Google" id="ProtNLM"/>
    </source>
</evidence>
<proteinExistence type="inferred from homology"/>
<feature type="domain" description="Metallo-beta-lactamase" evidence="8">
    <location>
        <begin position="440"/>
        <end position="577"/>
    </location>
</feature>
<dbReference type="GO" id="GO:0035312">
    <property type="term" value="F:5'-3' DNA exonuclease activity"/>
    <property type="evidence" value="ECO:0007669"/>
    <property type="project" value="TreeGrafter"/>
</dbReference>
<feature type="region of interest" description="Disordered" evidence="6">
    <location>
        <begin position="338"/>
        <end position="380"/>
    </location>
</feature>
<keyword evidence="10" id="KW-1185">Reference proteome</keyword>
<evidence type="ECO:0000256" key="4">
    <source>
        <dbReference type="ARBA" id="ARBA00023204"/>
    </source>
</evidence>
<reference evidence="9 10" key="1">
    <citation type="submission" date="2013-05" db="EMBL/GenBank/DDBJ databases">
        <title>Drechslerella stenobrocha genome reveals carnivorous origination and mechanical trapping mechanism of predatory fungi.</title>
        <authorList>
            <person name="Liu X."/>
            <person name="Zhang W."/>
            <person name="Liu K."/>
        </authorList>
    </citation>
    <scope>NUCLEOTIDE SEQUENCE [LARGE SCALE GENOMIC DNA]</scope>
    <source>
        <strain evidence="9 10">248</strain>
    </source>
</reference>
<dbReference type="Proteomes" id="UP000024837">
    <property type="component" value="Unassembled WGS sequence"/>
</dbReference>
<dbReference type="InterPro" id="IPR001279">
    <property type="entry name" value="Metallo-B-lactamas"/>
</dbReference>
<evidence type="ECO:0000256" key="2">
    <source>
        <dbReference type="ARBA" id="ARBA00010304"/>
    </source>
</evidence>
<dbReference type="GO" id="GO:0003684">
    <property type="term" value="F:damaged DNA binding"/>
    <property type="evidence" value="ECO:0007669"/>
    <property type="project" value="TreeGrafter"/>
</dbReference>
<dbReference type="GO" id="GO:0005634">
    <property type="term" value="C:nucleus"/>
    <property type="evidence" value="ECO:0007669"/>
    <property type="project" value="UniProtKB-SubCell"/>
</dbReference>